<proteinExistence type="predicted"/>
<evidence type="ECO:0000259" key="1">
    <source>
        <dbReference type="Pfam" id="PF00990"/>
    </source>
</evidence>
<keyword evidence="3" id="KW-1185">Reference proteome</keyword>
<organism evidence="2 3">
    <name type="scientific">Faecalicatena orotica</name>
    <dbReference type="NCBI Taxonomy" id="1544"/>
    <lineage>
        <taxon>Bacteria</taxon>
        <taxon>Bacillati</taxon>
        <taxon>Bacillota</taxon>
        <taxon>Clostridia</taxon>
        <taxon>Lachnospirales</taxon>
        <taxon>Lachnospiraceae</taxon>
        <taxon>Faecalicatena</taxon>
    </lineage>
</organism>
<dbReference type="EMBL" id="QGDL01000003">
    <property type="protein sequence ID" value="PWJ30695.1"/>
    <property type="molecule type" value="Genomic_DNA"/>
</dbReference>
<dbReference type="SUPFAM" id="SSF55781">
    <property type="entry name" value="GAF domain-like"/>
    <property type="match status" value="1"/>
</dbReference>
<sequence length="365" mass="42120">MATEEKFSKYFGFTEEETDELYEKYLKGTEKPHLTREGLKSWYDGYYSKTGIRLYNPRSVVTSLKNNNFGNYWTSSGPYDEIYYYIEHNVAEVRDDLALIETFDHLFEDEKNSVSVSSSIGIAIFPDNGETFKNLYSNADRALYQVKKLGKNNYMLYDDISSESGLDNKYFTPRTKIESENNSACLSGDLLGYVFEILYDSEDFDKSVNDVLEIIGKKFDVSRAYIFENSEDNLYTSNTYEWRSEGVTSEIANLQNLSFSEHGNYKDLFKDNTVFYCRDIRTLNPGQAEILAAQGIRSTLQCAIIENKTFTGMIGFDECTGLRLWTQEEISLLIILSRLISLFLQKKKMGQMEDKIAHYQNILAN</sequence>
<dbReference type="InterPro" id="IPR043128">
    <property type="entry name" value="Rev_trsase/Diguanyl_cyclase"/>
</dbReference>
<evidence type="ECO:0000313" key="3">
    <source>
        <dbReference type="Proteomes" id="UP000245845"/>
    </source>
</evidence>
<dbReference type="AlphaFoldDB" id="A0A2Y9BBG6"/>
<protein>
    <submittedName>
        <fullName evidence="2">Diguanylate cyclase (GGDEF)-like protein</fullName>
    </submittedName>
</protein>
<dbReference type="Gene3D" id="3.30.450.40">
    <property type="match status" value="1"/>
</dbReference>
<name>A0A2Y9BBG6_9FIRM</name>
<dbReference type="SUPFAM" id="SSF55073">
    <property type="entry name" value="Nucleotide cyclase"/>
    <property type="match status" value="1"/>
</dbReference>
<dbReference type="PANTHER" id="PTHR34825">
    <property type="entry name" value="CONSERVED PROTEIN, WITH A WEAK D-GALACTARATE DEHYDRATASE/ALTRONATE HYDROLASE DOMAIN"/>
    <property type="match status" value="1"/>
</dbReference>
<reference evidence="2 3" key="1">
    <citation type="submission" date="2018-05" db="EMBL/GenBank/DDBJ databases">
        <title>The Hungate 1000. A catalogue of reference genomes from the rumen microbiome.</title>
        <authorList>
            <person name="Kelly W."/>
        </authorList>
    </citation>
    <scope>NUCLEOTIDE SEQUENCE [LARGE SCALE GENOMIC DNA]</scope>
    <source>
        <strain evidence="2 3">NLAE-zl-C242</strain>
    </source>
</reference>
<dbReference type="PANTHER" id="PTHR34825:SF1">
    <property type="entry name" value="AAA-ATPASE-LIKE DOMAIN-CONTAINING PROTEIN"/>
    <property type="match status" value="1"/>
</dbReference>
<dbReference type="InterPro" id="IPR029787">
    <property type="entry name" value="Nucleotide_cyclase"/>
</dbReference>
<dbReference type="InterPro" id="IPR000160">
    <property type="entry name" value="GGDEF_dom"/>
</dbReference>
<comment type="caution">
    <text evidence="2">The sequence shown here is derived from an EMBL/GenBank/DDBJ whole genome shotgun (WGS) entry which is preliminary data.</text>
</comment>
<accession>A0A2Y9BBG6</accession>
<feature type="domain" description="GGDEF" evidence="1">
    <location>
        <begin position="99"/>
        <end position="153"/>
    </location>
</feature>
<dbReference type="Proteomes" id="UP000245845">
    <property type="component" value="Unassembled WGS sequence"/>
</dbReference>
<gene>
    <name evidence="2" type="ORF">A8806_10399</name>
</gene>
<dbReference type="Pfam" id="PF00990">
    <property type="entry name" value="GGDEF"/>
    <property type="match status" value="1"/>
</dbReference>
<dbReference type="InterPro" id="IPR029016">
    <property type="entry name" value="GAF-like_dom_sf"/>
</dbReference>
<dbReference type="Gene3D" id="3.30.70.270">
    <property type="match status" value="1"/>
</dbReference>
<evidence type="ECO:0000313" key="2">
    <source>
        <dbReference type="EMBL" id="PWJ30695.1"/>
    </source>
</evidence>